<evidence type="ECO:0000256" key="1">
    <source>
        <dbReference type="SAM" id="MobiDB-lite"/>
    </source>
</evidence>
<keyword evidence="3" id="KW-0378">Hydrolase</keyword>
<dbReference type="GO" id="GO:0016787">
    <property type="term" value="F:hydrolase activity"/>
    <property type="evidence" value="ECO:0007669"/>
    <property type="project" value="UniProtKB-KW"/>
</dbReference>
<evidence type="ECO:0000259" key="2">
    <source>
        <dbReference type="Pfam" id="PF07486"/>
    </source>
</evidence>
<dbReference type="EMBL" id="JARESE010000015">
    <property type="protein sequence ID" value="MDE8651398.1"/>
    <property type="molecule type" value="Genomic_DNA"/>
</dbReference>
<accession>A0ABT5WMX6</accession>
<keyword evidence="4" id="KW-1185">Reference proteome</keyword>
<feature type="region of interest" description="Disordered" evidence="1">
    <location>
        <begin position="348"/>
        <end position="383"/>
    </location>
</feature>
<sequence length="383" mass="41138">MTAAPSLPHELRPRDFSARFVRSGGRSLAMGRRRVPRRGKAAFALIGAIALPAFAAPGDWDRFQIGDAVQSETQVQPMPFEQAGSSFPGSAFYYLELEKPVTRIGEGDHAEGEIPGQDADAFIGPIARAMRIDNSGIDRTRAEQCLTAAIYYEAASEPDAGQRAVAQVVLNRVAHPAYPNTVCGVVYQGSERSTGCQFSFTCDGSLARRPSRLFWLRAEAVARDALAGYVYAPVGLATHYHTVQVHPYWAPSLHYLGTIGAHRFYSFAGAAGRPGAFRFAYFGGEPIAAPHRRDDSPSAVAASASLDPLLVQRTYDALLDAAPASGLTPAAATQAPVAPAPLYTNDLRERGGDSLYRGQKLPEATGIRPEYQNSGRWITSPTG</sequence>
<organism evidence="3 4">
    <name type="scientific">Novosphingobium album</name>
    <name type="common">ex Liu et al. 2023</name>
    <dbReference type="NCBI Taxonomy" id="3031130"/>
    <lineage>
        <taxon>Bacteria</taxon>
        <taxon>Pseudomonadati</taxon>
        <taxon>Pseudomonadota</taxon>
        <taxon>Alphaproteobacteria</taxon>
        <taxon>Sphingomonadales</taxon>
        <taxon>Sphingomonadaceae</taxon>
        <taxon>Novosphingobium</taxon>
    </lineage>
</organism>
<feature type="compositionally biased region" description="Polar residues" evidence="1">
    <location>
        <begin position="371"/>
        <end position="383"/>
    </location>
</feature>
<evidence type="ECO:0000313" key="3">
    <source>
        <dbReference type="EMBL" id="MDE8651398.1"/>
    </source>
</evidence>
<name>A0ABT5WMX6_9SPHN</name>
<dbReference type="InterPro" id="IPR042047">
    <property type="entry name" value="SleB_dom1"/>
</dbReference>
<dbReference type="InterPro" id="IPR011105">
    <property type="entry name" value="Cell_wall_hydrolase_SleB"/>
</dbReference>
<evidence type="ECO:0000313" key="4">
    <source>
        <dbReference type="Proteomes" id="UP001216253"/>
    </source>
</evidence>
<proteinExistence type="predicted"/>
<reference evidence="3 4" key="1">
    <citation type="submission" date="2023-03" db="EMBL/GenBank/DDBJ databases">
        <title>NovoSphingobium album sp. nov. isolated from polycyclic aromatic hydrocarbons- and heavy-metal polluted soil.</title>
        <authorList>
            <person name="Liu Z."/>
            <person name="Wang K."/>
        </authorList>
    </citation>
    <scope>NUCLEOTIDE SEQUENCE [LARGE SCALE GENOMIC DNA]</scope>
    <source>
        <strain evidence="3 4">H3SJ31-1</strain>
    </source>
</reference>
<dbReference type="Pfam" id="PF07486">
    <property type="entry name" value="Hydrolase_2"/>
    <property type="match status" value="1"/>
</dbReference>
<dbReference type="RefSeq" id="WP_275227495.1">
    <property type="nucleotide sequence ID" value="NZ_JARESE010000015.1"/>
</dbReference>
<gene>
    <name evidence="3" type="ORF">PYV00_06640</name>
</gene>
<dbReference type="Gene3D" id="1.10.10.2520">
    <property type="entry name" value="Cell wall hydrolase SleB, domain 1"/>
    <property type="match status" value="1"/>
</dbReference>
<comment type="caution">
    <text evidence="3">The sequence shown here is derived from an EMBL/GenBank/DDBJ whole genome shotgun (WGS) entry which is preliminary data.</text>
</comment>
<protein>
    <submittedName>
        <fullName evidence="3">Cell wall hydrolase</fullName>
    </submittedName>
</protein>
<dbReference type="Proteomes" id="UP001216253">
    <property type="component" value="Unassembled WGS sequence"/>
</dbReference>
<feature type="domain" description="Cell wall hydrolase SleB" evidence="2">
    <location>
        <begin position="156"/>
        <end position="265"/>
    </location>
</feature>